<reference evidence="3 4" key="1">
    <citation type="journal article" date="2024" name="BMC Genomics">
        <title>De novo assembly and annotation of Popillia japonica's genome with initial clues to its potential as an invasive pest.</title>
        <authorList>
            <person name="Cucini C."/>
            <person name="Boschi S."/>
            <person name="Funari R."/>
            <person name="Cardaioli E."/>
            <person name="Iannotti N."/>
            <person name="Marturano G."/>
            <person name="Paoli F."/>
            <person name="Bruttini M."/>
            <person name="Carapelli A."/>
            <person name="Frati F."/>
            <person name="Nardi F."/>
        </authorList>
    </citation>
    <scope>NUCLEOTIDE SEQUENCE [LARGE SCALE GENOMIC DNA]</scope>
    <source>
        <strain evidence="3">DMR45628</strain>
    </source>
</reference>
<dbReference type="AlphaFoldDB" id="A0AAW1LUF0"/>
<evidence type="ECO:0000259" key="2">
    <source>
        <dbReference type="Pfam" id="PF13843"/>
    </source>
</evidence>
<evidence type="ECO:0000313" key="3">
    <source>
        <dbReference type="EMBL" id="KAK9737512.1"/>
    </source>
</evidence>
<proteinExistence type="predicted"/>
<name>A0AAW1LUF0_POPJA</name>
<gene>
    <name evidence="3" type="ORF">QE152_g10700</name>
</gene>
<feature type="region of interest" description="Disordered" evidence="1">
    <location>
        <begin position="27"/>
        <end position="63"/>
    </location>
</feature>
<evidence type="ECO:0000313" key="4">
    <source>
        <dbReference type="Proteomes" id="UP001458880"/>
    </source>
</evidence>
<keyword evidence="4" id="KW-1185">Reference proteome</keyword>
<feature type="domain" description="PiggyBac transposable element-derived protein" evidence="2">
    <location>
        <begin position="113"/>
        <end position="172"/>
    </location>
</feature>
<evidence type="ECO:0000256" key="1">
    <source>
        <dbReference type="SAM" id="MobiDB-lite"/>
    </source>
</evidence>
<feature type="compositionally biased region" description="Acidic residues" evidence="1">
    <location>
        <begin position="27"/>
        <end position="40"/>
    </location>
</feature>
<dbReference type="Proteomes" id="UP001458880">
    <property type="component" value="Unassembled WGS sequence"/>
</dbReference>
<comment type="caution">
    <text evidence="3">The sequence shown here is derived from an EMBL/GenBank/DDBJ whole genome shotgun (WGS) entry which is preliminary data.</text>
</comment>
<accession>A0AAW1LUF0</accession>
<dbReference type="InterPro" id="IPR029526">
    <property type="entry name" value="PGBD"/>
</dbReference>
<protein>
    <submittedName>
        <fullName evidence="3">Transposase IS4</fullName>
    </submittedName>
</protein>
<dbReference type="EMBL" id="JASPKY010000099">
    <property type="protein sequence ID" value="KAK9737512.1"/>
    <property type="molecule type" value="Genomic_DNA"/>
</dbReference>
<organism evidence="3 4">
    <name type="scientific">Popillia japonica</name>
    <name type="common">Japanese beetle</name>
    <dbReference type="NCBI Taxonomy" id="7064"/>
    <lineage>
        <taxon>Eukaryota</taxon>
        <taxon>Metazoa</taxon>
        <taxon>Ecdysozoa</taxon>
        <taxon>Arthropoda</taxon>
        <taxon>Hexapoda</taxon>
        <taxon>Insecta</taxon>
        <taxon>Pterygota</taxon>
        <taxon>Neoptera</taxon>
        <taxon>Endopterygota</taxon>
        <taxon>Coleoptera</taxon>
        <taxon>Polyphaga</taxon>
        <taxon>Scarabaeiformia</taxon>
        <taxon>Scarabaeidae</taxon>
        <taxon>Rutelinae</taxon>
        <taxon>Popillia</taxon>
    </lineage>
</organism>
<sequence>MSYELEQARLAKLMQECLDEEIEELSLEYDDQEELGEEDHLETRDLDSELEQEISDDEGRKHESQLPVFIGKDGQTKWEKHIRNTNVKTRTHNLIKHVPGPKTSTKDLKKELDIWRYFLSEDILNSIVHWTNIHIQSFRTNYQRERDAKDTDMLEIQAFFGLLYLAGILKSNRSTHRNVTVEGILKSNRSTHRNVTVDNWFCNMEILNCLYTDFHLTLLVVINGLHKLEDKKFCGGQPEYATYISTSANSRECTGISFVENSNMTAFEESPDEAVDVAQPSTSQDFQSLTATASVHFVLIRSCISPGADSVIISFEKRHQNALRKVQVKAVRSKVPTRSETTA</sequence>
<dbReference type="Pfam" id="PF13843">
    <property type="entry name" value="DDE_Tnp_1_7"/>
    <property type="match status" value="1"/>
</dbReference>